<dbReference type="Gene3D" id="2.80.10.50">
    <property type="match status" value="1"/>
</dbReference>
<sequence length="357" mass="39504">MHPLTVLLSIQSNQIPPPSSRDRAMSGFGYHGQNPRFFLKADGDYCLSVLDGNVLLAPSDPGDERQEQFMFTRIGAPIQDDEGNPAFYLVSKASSLGPLALKNTFAQSHPMVLVHLDPNTLDDSLMWTETGDVGDGFSYIRALNKTNTRLNNDDGGVQDGTTVVVSEGAKGDYQIWKIVSWGREGYVTGGFPGRTVRIFCKADEGFSATVRDGAVVLEPTNHRDECQHWFMDMRHGNHVKDAEGYQAFALVNKFTGKAIKPSSQGEGYPVELVKYKYIPNHPDESVQWTVGRDMGGGFGCIRMATNIRLKFNALNGKMKKGKATEHSQCYGHPISNHYCSSCLQKRLCNLRLAMSKK</sequence>
<name>F2EGC7_HORVV</name>
<dbReference type="CDD" id="cd23431">
    <property type="entry name" value="beta-trefoil_Ricin_AtEULS3-like"/>
    <property type="match status" value="1"/>
</dbReference>
<accession>F2EGC7</accession>
<reference evidence="1" key="1">
    <citation type="journal article" date="2011" name="Plant Physiol.">
        <title>Comprehensive sequence analysis of 24,783 barley full-length cDNAs derived from 12 clone libraries.</title>
        <authorList>
            <person name="Matsumoto T."/>
            <person name="Tanaka T."/>
            <person name="Sakai H."/>
            <person name="Amano N."/>
            <person name="Kanamori H."/>
            <person name="Kurita K."/>
            <person name="Kikuta A."/>
            <person name="Kamiya K."/>
            <person name="Yamamoto M."/>
            <person name="Ikawa H."/>
            <person name="Fujii N."/>
            <person name="Hori K."/>
            <person name="Itoh T."/>
            <person name="Sato K."/>
        </authorList>
    </citation>
    <scope>NUCLEOTIDE SEQUENCE</scope>
    <source>
        <tissue evidence="1">Flower</tissue>
    </source>
</reference>
<dbReference type="PANTHER" id="PTHR31257">
    <property type="entry name" value="RICIN B-LIKE LECTIN EULS3"/>
    <property type="match status" value="1"/>
</dbReference>
<dbReference type="AlphaFoldDB" id="F2EGC7"/>
<proteinExistence type="evidence at transcript level"/>
<dbReference type="InterPro" id="IPR035992">
    <property type="entry name" value="Ricin_B-like_lectins"/>
</dbReference>
<dbReference type="EMBL" id="AK375204">
    <property type="protein sequence ID" value="BAK06399.1"/>
    <property type="molecule type" value="mRNA"/>
</dbReference>
<evidence type="ECO:0000313" key="1">
    <source>
        <dbReference type="EMBL" id="BAK06399.1"/>
    </source>
</evidence>
<dbReference type="InterPro" id="IPR040249">
    <property type="entry name" value="Ricin_B-like_lectin_EULS3-like"/>
</dbReference>
<protein>
    <submittedName>
        <fullName evidence="1">Predicted protein</fullName>
    </submittedName>
</protein>
<dbReference type="PANTHER" id="PTHR31257:SF21">
    <property type="entry name" value="OS07G0683600 PROTEIN"/>
    <property type="match status" value="1"/>
</dbReference>
<organism evidence="1">
    <name type="scientific">Hordeum vulgare subsp. vulgare</name>
    <name type="common">Domesticated barley</name>
    <dbReference type="NCBI Taxonomy" id="112509"/>
    <lineage>
        <taxon>Eukaryota</taxon>
        <taxon>Viridiplantae</taxon>
        <taxon>Streptophyta</taxon>
        <taxon>Embryophyta</taxon>
        <taxon>Tracheophyta</taxon>
        <taxon>Spermatophyta</taxon>
        <taxon>Magnoliopsida</taxon>
        <taxon>Liliopsida</taxon>
        <taxon>Poales</taxon>
        <taxon>Poaceae</taxon>
        <taxon>BOP clade</taxon>
        <taxon>Pooideae</taxon>
        <taxon>Triticodae</taxon>
        <taxon>Triticeae</taxon>
        <taxon>Hordeinae</taxon>
        <taxon>Hordeum</taxon>
    </lineage>
</organism>
<dbReference type="SUPFAM" id="SSF50370">
    <property type="entry name" value="Ricin B-like lectins"/>
    <property type="match status" value="2"/>
</dbReference>